<dbReference type="AlphaFoldDB" id="A0A0L0BZM3"/>
<dbReference type="OrthoDB" id="9899341at2759"/>
<dbReference type="STRING" id="7375.A0A0L0BZM3"/>
<evidence type="ECO:0000259" key="1">
    <source>
        <dbReference type="Pfam" id="PF14780"/>
    </source>
</evidence>
<dbReference type="InterPro" id="IPR052835">
    <property type="entry name" value="Nepro"/>
</dbReference>
<dbReference type="InterPro" id="IPR027951">
    <property type="entry name" value="Nepro_N"/>
</dbReference>
<dbReference type="GO" id="GO:0005634">
    <property type="term" value="C:nucleus"/>
    <property type="evidence" value="ECO:0007669"/>
    <property type="project" value="TreeGrafter"/>
</dbReference>
<proteinExistence type="predicted"/>
<dbReference type="EMBL" id="JRES01000240">
    <property type="protein sequence ID" value="KNC33039.1"/>
    <property type="molecule type" value="Genomic_DNA"/>
</dbReference>
<dbReference type="Proteomes" id="UP000037069">
    <property type="component" value="Unassembled WGS sequence"/>
</dbReference>
<protein>
    <recommendedName>
        <fullName evidence="1">Nucleolus and neural progenitor protein-like N-terminal domain-containing protein</fullName>
    </recommendedName>
</protein>
<feature type="domain" description="Nucleolus and neural progenitor protein-like N-terminal" evidence="1">
    <location>
        <begin position="5"/>
        <end position="188"/>
    </location>
</feature>
<organism evidence="2 4">
    <name type="scientific">Lucilia cuprina</name>
    <name type="common">Green bottle fly</name>
    <name type="synonym">Australian sheep blowfly</name>
    <dbReference type="NCBI Taxonomy" id="7375"/>
    <lineage>
        <taxon>Eukaryota</taxon>
        <taxon>Metazoa</taxon>
        <taxon>Ecdysozoa</taxon>
        <taxon>Arthropoda</taxon>
        <taxon>Hexapoda</taxon>
        <taxon>Insecta</taxon>
        <taxon>Pterygota</taxon>
        <taxon>Neoptera</taxon>
        <taxon>Endopterygota</taxon>
        <taxon>Diptera</taxon>
        <taxon>Brachycera</taxon>
        <taxon>Muscomorpha</taxon>
        <taxon>Oestroidea</taxon>
        <taxon>Calliphoridae</taxon>
        <taxon>Luciliinae</taxon>
        <taxon>Lucilia</taxon>
    </lineage>
</organism>
<sequence>MERIWNDFNLKKPPFVTLPGKHSRFIIKLHAAIENYYSSHAQYDAEFSETAALLSRLMARRKNSFSKMKGFKDICKLNAALCRLLRIDFKRDLDSFRNTLPDVDYEEGTSIQLPTRDSYNFLLIRLIAIYELHRRIVECCESAAAYVTCQIRSNFFFEINTLLLAVLAKIHNLSIKLLNFAVSLYNNTLHYREKLPFNVKSKFLKDIQFEFPDKLEEIEIGPLETNQTSLTDKELPLKNLIQQEEKLAVVKAQKLKKTDVGQQVQRVTKLEQQKQFNIEQLSSVEEIKRFIAKEAKSRSINLSAAITTKVLSHEWAGATKLFERKVQSGEAKKAVSIFRKFLSLKIV</sequence>
<reference evidence="2 4" key="1">
    <citation type="journal article" date="2015" name="Nat. Commun.">
        <title>Lucilia cuprina genome unlocks parasitic fly biology to underpin future interventions.</title>
        <authorList>
            <person name="Anstead C.A."/>
            <person name="Korhonen P.K."/>
            <person name="Young N.D."/>
            <person name="Hall R.S."/>
            <person name="Jex A.R."/>
            <person name="Murali S.C."/>
            <person name="Hughes D.S."/>
            <person name="Lee S.F."/>
            <person name="Perry T."/>
            <person name="Stroehlein A.J."/>
            <person name="Ansell B.R."/>
            <person name="Breugelmans B."/>
            <person name="Hofmann A."/>
            <person name="Qu J."/>
            <person name="Dugan S."/>
            <person name="Lee S.L."/>
            <person name="Chao H."/>
            <person name="Dinh H."/>
            <person name="Han Y."/>
            <person name="Doddapaneni H.V."/>
            <person name="Worley K.C."/>
            <person name="Muzny D.M."/>
            <person name="Ioannidis P."/>
            <person name="Waterhouse R.M."/>
            <person name="Zdobnov E.M."/>
            <person name="James P.J."/>
            <person name="Bagnall N.H."/>
            <person name="Kotze A.C."/>
            <person name="Gibbs R.A."/>
            <person name="Richards S."/>
            <person name="Batterham P."/>
            <person name="Gasser R.B."/>
        </authorList>
    </citation>
    <scope>NUCLEOTIDE SEQUENCE [LARGE SCALE GENOMIC DNA]</scope>
    <source>
        <strain evidence="2 4">LS</strain>
        <tissue evidence="2">Full body</tissue>
    </source>
</reference>
<evidence type="ECO:0000313" key="3">
    <source>
        <dbReference type="EMBL" id="KNC33039.1"/>
    </source>
</evidence>
<dbReference type="EMBL" id="JRES01001117">
    <property type="protein sequence ID" value="KNC25426.1"/>
    <property type="molecule type" value="Genomic_DNA"/>
</dbReference>
<evidence type="ECO:0000313" key="2">
    <source>
        <dbReference type="EMBL" id="KNC25426.1"/>
    </source>
</evidence>
<evidence type="ECO:0000313" key="4">
    <source>
        <dbReference type="Proteomes" id="UP000037069"/>
    </source>
</evidence>
<gene>
    <name evidence="2" type="ORF">FF38_05138</name>
    <name evidence="3" type="ORF">FF38_07143</name>
</gene>
<comment type="caution">
    <text evidence="2">The sequence shown here is derived from an EMBL/GenBank/DDBJ whole genome shotgun (WGS) entry which is preliminary data.</text>
</comment>
<dbReference type="GO" id="GO:0045747">
    <property type="term" value="P:positive regulation of Notch signaling pathway"/>
    <property type="evidence" value="ECO:0007669"/>
    <property type="project" value="TreeGrafter"/>
</dbReference>
<accession>A0A0L0BZM3</accession>
<dbReference type="Pfam" id="PF14780">
    <property type="entry name" value="NEPRO_N"/>
    <property type="match status" value="1"/>
</dbReference>
<dbReference type="PANTHER" id="PTHR34761:SF1">
    <property type="entry name" value="NUCLEOLUS AND NEURAL PROGENITOR PROTEIN"/>
    <property type="match status" value="1"/>
</dbReference>
<dbReference type="PANTHER" id="PTHR34761">
    <property type="entry name" value="NUCLEOLUS AND NEURAL PROGENITOR PROTEIN"/>
    <property type="match status" value="1"/>
</dbReference>
<name>A0A0L0BZM3_LUCCU</name>
<dbReference type="OMA" id="NSFRNMP"/>
<keyword evidence="4" id="KW-1185">Reference proteome</keyword>